<comment type="similarity">
    <text evidence="1">Belongs to the RuvB family.</text>
</comment>
<keyword evidence="9" id="KW-1185">Reference proteome</keyword>
<keyword evidence="6" id="KW-0067">ATP-binding</keyword>
<dbReference type="Gene3D" id="3.40.50.300">
    <property type="entry name" value="P-loop containing nucleotide triphosphate hydrolases"/>
    <property type="match status" value="1"/>
</dbReference>
<dbReference type="PANTHER" id="PTHR11093">
    <property type="entry name" value="RUVB-RELATED REPTIN AND PONTIN"/>
    <property type="match status" value="1"/>
</dbReference>
<gene>
    <name evidence="8" type="ORF">AKJ36_02000</name>
</gene>
<dbReference type="Proteomes" id="UP000070155">
    <property type="component" value="Unassembled WGS sequence"/>
</dbReference>
<evidence type="ECO:0000256" key="3">
    <source>
        <dbReference type="ARBA" id="ARBA00022741"/>
    </source>
</evidence>
<dbReference type="GO" id="GO:0016787">
    <property type="term" value="F:hydrolase activity"/>
    <property type="evidence" value="ECO:0007669"/>
    <property type="project" value="UniProtKB-KW"/>
</dbReference>
<keyword evidence="3" id="KW-0547">Nucleotide-binding</keyword>
<evidence type="ECO:0000256" key="4">
    <source>
        <dbReference type="ARBA" id="ARBA00022801"/>
    </source>
</evidence>
<dbReference type="Pfam" id="PF06068">
    <property type="entry name" value="TIP49"/>
    <property type="match status" value="1"/>
</dbReference>
<dbReference type="InterPro" id="IPR027238">
    <property type="entry name" value="RuvB-like"/>
</dbReference>
<dbReference type="Gene3D" id="1.10.8.60">
    <property type="match status" value="1"/>
</dbReference>
<evidence type="ECO:0000313" key="8">
    <source>
        <dbReference type="EMBL" id="KXA94901.1"/>
    </source>
</evidence>
<evidence type="ECO:0000256" key="1">
    <source>
        <dbReference type="ARBA" id="ARBA00007519"/>
    </source>
</evidence>
<reference evidence="8 9" key="1">
    <citation type="journal article" date="2016" name="Sci. Rep.">
        <title>Metabolic traits of an uncultured archaeal lineage -MSBL1- from brine pools of the Red Sea.</title>
        <authorList>
            <person name="Mwirichia R."/>
            <person name="Alam I."/>
            <person name="Rashid M."/>
            <person name="Vinu M."/>
            <person name="Ba-Alawi W."/>
            <person name="Anthony Kamau A."/>
            <person name="Kamanda Ngugi D."/>
            <person name="Goker M."/>
            <person name="Klenk H.P."/>
            <person name="Bajic V."/>
            <person name="Stingl U."/>
        </authorList>
    </citation>
    <scope>NUCLEOTIDE SEQUENCE [LARGE SCALE GENOMIC DNA]</scope>
    <source>
        <strain evidence="8">SCGC-AAA259I07</strain>
    </source>
</reference>
<dbReference type="SUPFAM" id="SSF50249">
    <property type="entry name" value="Nucleic acid-binding proteins"/>
    <property type="match status" value="1"/>
</dbReference>
<dbReference type="Pfam" id="PF17856">
    <property type="entry name" value="TIP49_C"/>
    <property type="match status" value="1"/>
</dbReference>
<comment type="caution">
    <text evidence="8">The sequence shown here is derived from an EMBL/GenBank/DDBJ whole genome shotgun (WGS) entry which is preliminary data.</text>
</comment>
<dbReference type="InterPro" id="IPR012340">
    <property type="entry name" value="NA-bd_OB-fold"/>
</dbReference>
<evidence type="ECO:0000313" key="9">
    <source>
        <dbReference type="Proteomes" id="UP000070155"/>
    </source>
</evidence>
<dbReference type="InterPro" id="IPR010339">
    <property type="entry name" value="TIP49_P-loop"/>
</dbReference>
<sequence>MPEISEVPEESGEEFERISAHTHIRGLGLGEDGFAEDVGDGMVGQKKAREAAGRVVSLVKKGKLGGRSVLLAGPPGTGKTAVAVGMARELGEDVPFIQISGSQIFSADRDKTDILMESLRKALGIRVKEMREVYEGEVVSLNIETGQAAYNPYQQTASEAKITLRTEDEEKTLRLGRSVASSLQNKQVSEGDVIQVDAETGRIMRVGQSREAWSEESADISVSPDLVDLPTGDIKKEREFVSTLNIHQLDSLHAQQRARGGISMLFGGGGVEINEEIREATNNQIRKWIEEGKGELLPGVLFLDEVHMLDVEAFSFLNRAVEQEFSPIIILASNRGISKIRGTDYEAPHGMPLDFLDRLLVIDTHPYDRDGIKKILEIRAEEEDAELDEEALNYLAEVGADASMRYATQLIAPASEIANMDGREVISKEDAEEARRLFISVEDSVGLLKKYEDRMVSGSYREKKEESEKKES</sequence>
<dbReference type="PRINTS" id="PR00830">
    <property type="entry name" value="ENDOLAPTASE"/>
</dbReference>
<dbReference type="SMART" id="SM00382">
    <property type="entry name" value="AAA"/>
    <property type="match status" value="1"/>
</dbReference>
<evidence type="ECO:0000256" key="6">
    <source>
        <dbReference type="ARBA" id="ARBA00022840"/>
    </source>
</evidence>
<dbReference type="GO" id="GO:0003678">
    <property type="term" value="F:DNA helicase activity"/>
    <property type="evidence" value="ECO:0007669"/>
    <property type="project" value="UniProtKB-EC"/>
</dbReference>
<keyword evidence="4" id="KW-0378">Hydrolase</keyword>
<keyword evidence="5" id="KW-0347">Helicase</keyword>
<protein>
    <recommendedName>
        <fullName evidence="2">DNA helicase</fullName>
        <ecNumber evidence="2">3.6.4.12</ecNumber>
    </recommendedName>
</protein>
<dbReference type="FunFam" id="2.40.50.360:FF:000001">
    <property type="entry name" value="RuvB-like helicase"/>
    <property type="match status" value="1"/>
</dbReference>
<dbReference type="InterPro" id="IPR042487">
    <property type="entry name" value="RuvBL1/2_DNA/RNA_bd_dom"/>
</dbReference>
<dbReference type="EMBL" id="LHXQ01000023">
    <property type="protein sequence ID" value="KXA94901.1"/>
    <property type="molecule type" value="Genomic_DNA"/>
</dbReference>
<dbReference type="AlphaFoldDB" id="A0A133UL33"/>
<feature type="domain" description="AAA+ ATPase" evidence="7">
    <location>
        <begin position="65"/>
        <end position="366"/>
    </location>
</feature>
<accession>A0A133UL33</accession>
<dbReference type="SUPFAM" id="SSF52540">
    <property type="entry name" value="P-loop containing nucleoside triphosphate hydrolases"/>
    <property type="match status" value="1"/>
</dbReference>
<evidence type="ECO:0000256" key="5">
    <source>
        <dbReference type="ARBA" id="ARBA00022806"/>
    </source>
</evidence>
<dbReference type="InterPro" id="IPR003593">
    <property type="entry name" value="AAA+_ATPase"/>
</dbReference>
<dbReference type="InterPro" id="IPR041048">
    <property type="entry name" value="RuvB-like_C"/>
</dbReference>
<evidence type="ECO:0000259" key="7">
    <source>
        <dbReference type="SMART" id="SM00382"/>
    </source>
</evidence>
<name>A0A133UL33_9EURY</name>
<dbReference type="InterPro" id="IPR027417">
    <property type="entry name" value="P-loop_NTPase"/>
</dbReference>
<evidence type="ECO:0000256" key="2">
    <source>
        <dbReference type="ARBA" id="ARBA00012551"/>
    </source>
</evidence>
<dbReference type="GO" id="GO:0005524">
    <property type="term" value="F:ATP binding"/>
    <property type="evidence" value="ECO:0007669"/>
    <property type="project" value="UniProtKB-KW"/>
</dbReference>
<dbReference type="Gene3D" id="2.40.50.360">
    <property type="entry name" value="RuvB-like helicase, domain II"/>
    <property type="match status" value="1"/>
</dbReference>
<dbReference type="EC" id="3.6.4.12" evidence="2"/>
<proteinExistence type="inferred from homology"/>
<organism evidence="8 9">
    <name type="scientific">candidate division MSBL1 archaeon SCGC-AAA259I07</name>
    <dbReference type="NCBI Taxonomy" id="1698266"/>
    <lineage>
        <taxon>Archaea</taxon>
        <taxon>Methanobacteriati</taxon>
        <taxon>Methanobacteriota</taxon>
        <taxon>candidate division MSBL1</taxon>
    </lineage>
</organism>